<dbReference type="RefSeq" id="WP_209978266.1">
    <property type="nucleotide sequence ID" value="NZ_JAGGLB010000044.1"/>
</dbReference>
<name>A0ABS4J8H7_9BACL</name>
<dbReference type="Pfam" id="PF15781">
    <property type="entry name" value="ParE-like_toxin"/>
    <property type="match status" value="1"/>
</dbReference>
<comment type="caution">
    <text evidence="3">The sequence shown here is derived from an EMBL/GenBank/DDBJ whole genome shotgun (WGS) entry which is preliminary data.</text>
</comment>
<accession>A0ABS4J8H7</accession>
<dbReference type="InterPro" id="IPR007712">
    <property type="entry name" value="RelE/ParE_toxin"/>
</dbReference>
<dbReference type="SUPFAM" id="SSF143011">
    <property type="entry name" value="RelE-like"/>
    <property type="match status" value="1"/>
</dbReference>
<dbReference type="EMBL" id="JAGGLB010000044">
    <property type="protein sequence ID" value="MBP1996133.1"/>
    <property type="molecule type" value="Genomic_DNA"/>
</dbReference>
<protein>
    <submittedName>
        <fullName evidence="3">Addiction module RelE/StbE family toxin</fullName>
    </submittedName>
</protein>
<organism evidence="3 4">
    <name type="scientific">Paenibacillus eucommiae</name>
    <dbReference type="NCBI Taxonomy" id="1355755"/>
    <lineage>
        <taxon>Bacteria</taxon>
        <taxon>Bacillati</taxon>
        <taxon>Bacillota</taxon>
        <taxon>Bacilli</taxon>
        <taxon>Bacillales</taxon>
        <taxon>Paenibacillaceae</taxon>
        <taxon>Paenibacillus</taxon>
    </lineage>
</organism>
<dbReference type="InterPro" id="IPR031552">
    <property type="entry name" value="ParE-like_toxin"/>
</dbReference>
<keyword evidence="2" id="KW-1277">Toxin-antitoxin system</keyword>
<sequence>MFELNISNQAKKDLKRLDKSVIKEVLSILESIAENPHAGEPLHGNLTHLKKWSFTHLGVGYRIAYQIFEEHIEVKIMQIGTRENFYDELKRRNR</sequence>
<dbReference type="PANTHER" id="PTHR35601:SF1">
    <property type="entry name" value="TOXIN RELE"/>
    <property type="match status" value="1"/>
</dbReference>
<evidence type="ECO:0000256" key="2">
    <source>
        <dbReference type="ARBA" id="ARBA00022649"/>
    </source>
</evidence>
<dbReference type="Gene3D" id="3.30.2310.20">
    <property type="entry name" value="RelE-like"/>
    <property type="match status" value="1"/>
</dbReference>
<reference evidence="3 4" key="1">
    <citation type="submission" date="2021-03" db="EMBL/GenBank/DDBJ databases">
        <title>Genomic Encyclopedia of Type Strains, Phase IV (KMG-IV): sequencing the most valuable type-strain genomes for metagenomic binning, comparative biology and taxonomic classification.</title>
        <authorList>
            <person name="Goeker M."/>
        </authorList>
    </citation>
    <scope>NUCLEOTIDE SEQUENCE [LARGE SCALE GENOMIC DNA]</scope>
    <source>
        <strain evidence="3 4">DSM 26048</strain>
    </source>
</reference>
<dbReference type="InterPro" id="IPR035093">
    <property type="entry name" value="RelE/ParE_toxin_dom_sf"/>
</dbReference>
<evidence type="ECO:0000313" key="3">
    <source>
        <dbReference type="EMBL" id="MBP1996133.1"/>
    </source>
</evidence>
<proteinExistence type="inferred from homology"/>
<keyword evidence="4" id="KW-1185">Reference proteome</keyword>
<evidence type="ECO:0000256" key="1">
    <source>
        <dbReference type="ARBA" id="ARBA00006226"/>
    </source>
</evidence>
<comment type="similarity">
    <text evidence="1">Belongs to the RelE toxin family.</text>
</comment>
<dbReference type="NCBIfam" id="TIGR02385">
    <property type="entry name" value="RelE_StbE"/>
    <property type="match status" value="1"/>
</dbReference>
<gene>
    <name evidence="3" type="ORF">J2Z66_007777</name>
</gene>
<dbReference type="Proteomes" id="UP001519287">
    <property type="component" value="Unassembled WGS sequence"/>
</dbReference>
<evidence type="ECO:0000313" key="4">
    <source>
        <dbReference type="Proteomes" id="UP001519287"/>
    </source>
</evidence>
<dbReference type="PANTHER" id="PTHR35601">
    <property type="entry name" value="TOXIN RELE"/>
    <property type="match status" value="1"/>
</dbReference>